<comment type="caution">
    <text evidence="3">The sequence shown here is derived from an EMBL/GenBank/DDBJ whole genome shotgun (WGS) entry which is preliminary data.</text>
</comment>
<evidence type="ECO:0000256" key="2">
    <source>
        <dbReference type="SAM" id="Phobius"/>
    </source>
</evidence>
<dbReference type="Proteomes" id="UP001210925">
    <property type="component" value="Unassembled WGS sequence"/>
</dbReference>
<feature type="compositionally biased region" description="Low complexity" evidence="1">
    <location>
        <begin position="10"/>
        <end position="21"/>
    </location>
</feature>
<proteinExistence type="predicted"/>
<evidence type="ECO:0000256" key="1">
    <source>
        <dbReference type="SAM" id="MobiDB-lite"/>
    </source>
</evidence>
<organism evidence="3 4">
    <name type="scientific">Boothiomyces macroporosus</name>
    <dbReference type="NCBI Taxonomy" id="261099"/>
    <lineage>
        <taxon>Eukaryota</taxon>
        <taxon>Fungi</taxon>
        <taxon>Fungi incertae sedis</taxon>
        <taxon>Chytridiomycota</taxon>
        <taxon>Chytridiomycota incertae sedis</taxon>
        <taxon>Chytridiomycetes</taxon>
        <taxon>Rhizophydiales</taxon>
        <taxon>Terramycetaceae</taxon>
        <taxon>Boothiomyces</taxon>
    </lineage>
</organism>
<feature type="compositionally biased region" description="Polar residues" evidence="1">
    <location>
        <begin position="330"/>
        <end position="345"/>
    </location>
</feature>
<sequence>MTGEDDSSDGSDNSQSGSNNSAPSTDEGSNSADTSTNPPPSSSDDSGDENQNNNNQPAPVATIAQVIPPSPKTVPIPPVTTTLKIRTTSTTTTTTISAQATSTIISMINTDQNIPAQQNSPAQVIIKANNLPDASTATDAAQASIVSVVQANYTTTTTAYVQPTTVPQSSTSSTSKTSSGLPKPVTIVAFIIGGVFASCIALFLGVHLKKYGHLNFLQKYYPQDPTSSEKDLTIQSMEEPIDIISDPSDKVPFERREEINRYSEQDMDESFPAFPATALTAAEPDLPAPRMSYLITPSSRTSTLPYSGRDSKLTFTRSSTQERDPKLRSLRTSLGQRQSVQSSMGRKSKFMVDSVIPEDYSGQETPSLESSAKPYRISMFNSRFSRFSFRNSKYTSGTISEGNTNGNRESTVSVDSEESLSNYL</sequence>
<gene>
    <name evidence="3" type="ORF">HK103_006419</name>
</gene>
<keyword evidence="2" id="KW-0812">Transmembrane</keyword>
<keyword evidence="2" id="KW-0472">Membrane</keyword>
<protein>
    <submittedName>
        <fullName evidence="3">Uncharacterized protein</fullName>
    </submittedName>
</protein>
<reference evidence="3" key="1">
    <citation type="submission" date="2020-05" db="EMBL/GenBank/DDBJ databases">
        <title>Phylogenomic resolution of chytrid fungi.</title>
        <authorList>
            <person name="Stajich J.E."/>
            <person name="Amses K."/>
            <person name="Simmons R."/>
            <person name="Seto K."/>
            <person name="Myers J."/>
            <person name="Bonds A."/>
            <person name="Quandt C.A."/>
            <person name="Barry K."/>
            <person name="Liu P."/>
            <person name="Grigoriev I."/>
            <person name="Longcore J.E."/>
            <person name="James T.Y."/>
        </authorList>
    </citation>
    <scope>NUCLEOTIDE SEQUENCE</scope>
    <source>
        <strain evidence="3">PLAUS21</strain>
    </source>
</reference>
<feature type="transmembrane region" description="Helical" evidence="2">
    <location>
        <begin position="185"/>
        <end position="206"/>
    </location>
</feature>
<evidence type="ECO:0000313" key="3">
    <source>
        <dbReference type="EMBL" id="KAJ3261110.1"/>
    </source>
</evidence>
<feature type="region of interest" description="Disordered" evidence="1">
    <location>
        <begin position="395"/>
        <end position="424"/>
    </location>
</feature>
<name>A0AAD5UL14_9FUNG</name>
<keyword evidence="4" id="KW-1185">Reference proteome</keyword>
<accession>A0AAD5UL14</accession>
<evidence type="ECO:0000313" key="4">
    <source>
        <dbReference type="Proteomes" id="UP001210925"/>
    </source>
</evidence>
<keyword evidence="2" id="KW-1133">Transmembrane helix</keyword>
<dbReference type="EMBL" id="JADGKB010000007">
    <property type="protein sequence ID" value="KAJ3261110.1"/>
    <property type="molecule type" value="Genomic_DNA"/>
</dbReference>
<feature type="region of interest" description="Disordered" evidence="1">
    <location>
        <begin position="299"/>
        <end position="347"/>
    </location>
</feature>
<dbReference type="AlphaFoldDB" id="A0AAD5UL14"/>
<feature type="region of interest" description="Disordered" evidence="1">
    <location>
        <begin position="1"/>
        <end position="57"/>
    </location>
</feature>